<dbReference type="PRINTS" id="PR00385">
    <property type="entry name" value="P450"/>
</dbReference>
<feature type="chain" id="PRO_5043673435" evidence="9">
    <location>
        <begin position="20"/>
        <end position="515"/>
    </location>
</feature>
<dbReference type="InterPro" id="IPR001128">
    <property type="entry name" value="Cyt_P450"/>
</dbReference>
<keyword evidence="4 8" id="KW-0560">Oxidoreductase</keyword>
<evidence type="ECO:0000256" key="8">
    <source>
        <dbReference type="RuleBase" id="RU000461"/>
    </source>
</evidence>
<dbReference type="Pfam" id="PF00067">
    <property type="entry name" value="p450"/>
    <property type="match status" value="1"/>
</dbReference>
<evidence type="ECO:0000256" key="5">
    <source>
        <dbReference type="ARBA" id="ARBA00023004"/>
    </source>
</evidence>
<dbReference type="InterPro" id="IPR002401">
    <property type="entry name" value="Cyt_P450_E_grp-I"/>
</dbReference>
<dbReference type="PROSITE" id="PS00086">
    <property type="entry name" value="CYTOCHROME_P450"/>
    <property type="match status" value="1"/>
</dbReference>
<feature type="signal peptide" evidence="9">
    <location>
        <begin position="1"/>
        <end position="19"/>
    </location>
</feature>
<evidence type="ECO:0000256" key="3">
    <source>
        <dbReference type="ARBA" id="ARBA00022723"/>
    </source>
</evidence>
<dbReference type="PANTHER" id="PTHR47953:SF16">
    <property type="entry name" value="CYTOCHROME P450 71D8"/>
    <property type="match status" value="1"/>
</dbReference>
<dbReference type="GO" id="GO:0020037">
    <property type="term" value="F:heme binding"/>
    <property type="evidence" value="ECO:0007669"/>
    <property type="project" value="InterPro"/>
</dbReference>
<dbReference type="PANTHER" id="PTHR47953">
    <property type="entry name" value="OS08G0105600 PROTEIN"/>
    <property type="match status" value="1"/>
</dbReference>
<name>A0AAV1DDH1_OLDCO</name>
<dbReference type="CDD" id="cd11072">
    <property type="entry name" value="CYP71-like"/>
    <property type="match status" value="1"/>
</dbReference>
<keyword evidence="5 7" id="KW-0408">Iron</keyword>
<dbReference type="AlphaFoldDB" id="A0AAV1DDH1"/>
<evidence type="ECO:0000256" key="7">
    <source>
        <dbReference type="PIRSR" id="PIRSR602401-1"/>
    </source>
</evidence>
<dbReference type="FunFam" id="1.10.630.10:FF:000043">
    <property type="entry name" value="Cytochrome P450 99A2"/>
    <property type="match status" value="1"/>
</dbReference>
<evidence type="ECO:0000256" key="6">
    <source>
        <dbReference type="ARBA" id="ARBA00023033"/>
    </source>
</evidence>
<proteinExistence type="inferred from homology"/>
<sequence>MHLALVSWILFTLLVVILSLCQVKNKGKKRSDEVKLPPGPRKLPIIGNIHNLMMGSLPQQALTNLARKHGDLIHLQLGEVSTIVASSAQLAKEILKTNGTAFANRPEFLVGKIILYNYSDITFAPYGDYWRQMRKICILELLSSKNVRSFGSIRQDEALQLVSSIREEATTSHGSKRPVNVTQKISSYTSSVICRAVFGRAFGRHRDILLQLVKEVVVRSSGFDVSDIFPSWKILHYFSSKPKMLQLRNKIDKILDTVIQEHVENRARTKTGYGDFGQEDLIDVLLRVQEIGDLQFPITNNNIKAILIDMFTAGSESSYIVVEWAMTEMMRNPRVLVKAQSELRKALPLEKRTIEETDIHKVSYLKLVIKETLRLHFPTALILRENIGECEIDGYVIPPKTRVLINAWAIARDSRYWEDPESFIPERFEDNSVDFIGTSYEFLPFGSGRRICPGISFGISIIEVPLANLLYYFDWKLPDDPNNTSLDMTETYGLAAAKKNNLLLVPSMYESLGTL</sequence>
<dbReference type="GO" id="GO:0016705">
    <property type="term" value="F:oxidoreductase activity, acting on paired donors, with incorporation or reduction of molecular oxygen"/>
    <property type="evidence" value="ECO:0007669"/>
    <property type="project" value="InterPro"/>
</dbReference>
<keyword evidence="9" id="KW-0732">Signal</keyword>
<dbReference type="InterPro" id="IPR017972">
    <property type="entry name" value="Cyt_P450_CS"/>
</dbReference>
<dbReference type="GO" id="GO:0009821">
    <property type="term" value="P:alkaloid biosynthetic process"/>
    <property type="evidence" value="ECO:0007669"/>
    <property type="project" value="UniProtKB-ARBA"/>
</dbReference>
<dbReference type="Gene3D" id="1.10.630.10">
    <property type="entry name" value="Cytochrome P450"/>
    <property type="match status" value="1"/>
</dbReference>
<comment type="cofactor">
    <cofactor evidence="7">
        <name>heme</name>
        <dbReference type="ChEBI" id="CHEBI:30413"/>
    </cofactor>
</comment>
<dbReference type="EMBL" id="OX459122">
    <property type="protein sequence ID" value="CAI9105084.1"/>
    <property type="molecule type" value="Genomic_DNA"/>
</dbReference>
<evidence type="ECO:0000256" key="1">
    <source>
        <dbReference type="ARBA" id="ARBA00010617"/>
    </source>
</evidence>
<organism evidence="10 11">
    <name type="scientific">Oldenlandia corymbosa var. corymbosa</name>
    <dbReference type="NCBI Taxonomy" id="529605"/>
    <lineage>
        <taxon>Eukaryota</taxon>
        <taxon>Viridiplantae</taxon>
        <taxon>Streptophyta</taxon>
        <taxon>Embryophyta</taxon>
        <taxon>Tracheophyta</taxon>
        <taxon>Spermatophyta</taxon>
        <taxon>Magnoliopsida</taxon>
        <taxon>eudicotyledons</taxon>
        <taxon>Gunneridae</taxon>
        <taxon>Pentapetalae</taxon>
        <taxon>asterids</taxon>
        <taxon>lamiids</taxon>
        <taxon>Gentianales</taxon>
        <taxon>Rubiaceae</taxon>
        <taxon>Rubioideae</taxon>
        <taxon>Spermacoceae</taxon>
        <taxon>Hedyotis-Oldenlandia complex</taxon>
        <taxon>Oldenlandia</taxon>
    </lineage>
</organism>
<reference evidence="10" key="1">
    <citation type="submission" date="2023-03" db="EMBL/GenBank/DDBJ databases">
        <authorList>
            <person name="Julca I."/>
        </authorList>
    </citation>
    <scope>NUCLEOTIDE SEQUENCE</scope>
</reference>
<dbReference type="InterPro" id="IPR036396">
    <property type="entry name" value="Cyt_P450_sf"/>
</dbReference>
<keyword evidence="6 8" id="KW-0503">Monooxygenase</keyword>
<protein>
    <submittedName>
        <fullName evidence="10">OLC1v1003935C1</fullName>
    </submittedName>
</protein>
<gene>
    <name evidence="10" type="ORF">OLC1_LOCUS13861</name>
</gene>
<dbReference type="GO" id="GO:0005506">
    <property type="term" value="F:iron ion binding"/>
    <property type="evidence" value="ECO:0007669"/>
    <property type="project" value="InterPro"/>
</dbReference>
<dbReference type="InterPro" id="IPR052306">
    <property type="entry name" value="CYP450_71D"/>
</dbReference>
<evidence type="ECO:0000256" key="2">
    <source>
        <dbReference type="ARBA" id="ARBA00022617"/>
    </source>
</evidence>
<evidence type="ECO:0000256" key="9">
    <source>
        <dbReference type="SAM" id="SignalP"/>
    </source>
</evidence>
<dbReference type="PRINTS" id="PR00463">
    <property type="entry name" value="EP450I"/>
</dbReference>
<evidence type="ECO:0000313" key="11">
    <source>
        <dbReference type="Proteomes" id="UP001161247"/>
    </source>
</evidence>
<accession>A0AAV1DDH1</accession>
<dbReference type="Proteomes" id="UP001161247">
    <property type="component" value="Chromosome 5"/>
</dbReference>
<feature type="binding site" description="axial binding residue" evidence="7">
    <location>
        <position position="452"/>
    </location>
    <ligand>
        <name>heme</name>
        <dbReference type="ChEBI" id="CHEBI:30413"/>
    </ligand>
    <ligandPart>
        <name>Fe</name>
        <dbReference type="ChEBI" id="CHEBI:18248"/>
    </ligandPart>
</feature>
<keyword evidence="3 7" id="KW-0479">Metal-binding</keyword>
<comment type="similarity">
    <text evidence="1 8">Belongs to the cytochrome P450 family.</text>
</comment>
<evidence type="ECO:0000256" key="4">
    <source>
        <dbReference type="ARBA" id="ARBA00023002"/>
    </source>
</evidence>
<keyword evidence="11" id="KW-1185">Reference proteome</keyword>
<dbReference type="SUPFAM" id="SSF48264">
    <property type="entry name" value="Cytochrome P450"/>
    <property type="match status" value="1"/>
</dbReference>
<keyword evidence="2 7" id="KW-0349">Heme</keyword>
<evidence type="ECO:0000313" key="10">
    <source>
        <dbReference type="EMBL" id="CAI9105084.1"/>
    </source>
</evidence>
<dbReference type="GO" id="GO:0004497">
    <property type="term" value="F:monooxygenase activity"/>
    <property type="evidence" value="ECO:0007669"/>
    <property type="project" value="UniProtKB-KW"/>
</dbReference>